<organism evidence="2 3">
    <name type="scientific">Schizothecium vesticola</name>
    <dbReference type="NCBI Taxonomy" id="314040"/>
    <lineage>
        <taxon>Eukaryota</taxon>
        <taxon>Fungi</taxon>
        <taxon>Dikarya</taxon>
        <taxon>Ascomycota</taxon>
        <taxon>Pezizomycotina</taxon>
        <taxon>Sordariomycetes</taxon>
        <taxon>Sordariomycetidae</taxon>
        <taxon>Sordariales</taxon>
        <taxon>Schizotheciaceae</taxon>
        <taxon>Schizothecium</taxon>
    </lineage>
</organism>
<name>A0AA40F3M8_9PEZI</name>
<feature type="transmembrane region" description="Helical" evidence="1">
    <location>
        <begin position="508"/>
        <end position="528"/>
    </location>
</feature>
<dbReference type="Proteomes" id="UP001172155">
    <property type="component" value="Unassembled WGS sequence"/>
</dbReference>
<dbReference type="EMBL" id="JAUKUD010000003">
    <property type="protein sequence ID" value="KAK0750470.1"/>
    <property type="molecule type" value="Genomic_DNA"/>
</dbReference>
<feature type="transmembrane region" description="Helical" evidence="1">
    <location>
        <begin position="540"/>
        <end position="562"/>
    </location>
</feature>
<reference evidence="2" key="1">
    <citation type="submission" date="2023-06" db="EMBL/GenBank/DDBJ databases">
        <title>Genome-scale phylogeny and comparative genomics of the fungal order Sordariales.</title>
        <authorList>
            <consortium name="Lawrence Berkeley National Laboratory"/>
            <person name="Hensen N."/>
            <person name="Bonometti L."/>
            <person name="Westerberg I."/>
            <person name="Brannstrom I.O."/>
            <person name="Guillou S."/>
            <person name="Cros-Aarteil S."/>
            <person name="Calhoun S."/>
            <person name="Haridas S."/>
            <person name="Kuo A."/>
            <person name="Mondo S."/>
            <person name="Pangilinan J."/>
            <person name="Riley R."/>
            <person name="LaButti K."/>
            <person name="Andreopoulos B."/>
            <person name="Lipzen A."/>
            <person name="Chen C."/>
            <person name="Yanf M."/>
            <person name="Daum C."/>
            <person name="Ng V."/>
            <person name="Clum A."/>
            <person name="Steindorff A."/>
            <person name="Ohm R."/>
            <person name="Martin F."/>
            <person name="Silar P."/>
            <person name="Natvig D."/>
            <person name="Lalanne C."/>
            <person name="Gautier V."/>
            <person name="Ament-velasquez S.L."/>
            <person name="Kruys A."/>
            <person name="Hutchinson M.I."/>
            <person name="Powell A.J."/>
            <person name="Barry K."/>
            <person name="Miller A.N."/>
            <person name="Grigoriev I.V."/>
            <person name="Debuchy R."/>
            <person name="Gladieux P."/>
            <person name="Thoren M.H."/>
            <person name="Johannesson H."/>
        </authorList>
    </citation>
    <scope>NUCLEOTIDE SEQUENCE</scope>
    <source>
        <strain evidence="2">SMH3187-1</strain>
    </source>
</reference>
<sequence length="673" mass="76177">MDTIFGGNGSSVNQTSPWQPQPTFRGTFGILSTCLVTLGLCVWSAIHLNMPARNEAPWDFICALSVWKNAREKRPWCHISWPGQALRKTAWALLGFFAPELVAFTAYQQHKTAKSLTRALKEKLSPKNDLEENSPTTATRQNEWTIVHSYFVLMGGYEIRTESVDQNFLPLTRVLDDERKGIRLSPEGFQALAEKFPHLIPDQSRERIEDKSKGDAIAKTLICFQATWFCAQCLARLGQRLGISLLELNTLGHALCAFLIYCLWWNKPLDTKEPEQIFLREEQELQFVASLCARSRLDEKGSELSHWFEQIRHLWKTDRGGMIISIPLRDWENHPLGSTDRGVAKEFGSVPFFPVISCISGSKKWVAGLGKTTVRRGPRPRHSKIPVYLQTEGTRHKVDLINSYLSLCLELIAENTEENRPGFCRLTIPLSESDECQGVFLPDVITEADNSTTESRGKTITVDIAKVNIRRWKLLSEAADTSDLPRDGQYLLDRIRNIPTFDGIREGLALYVGLAITGFVYGGLHCLAWNAPFATGAETLLWRISSVAIMLTFVLVLFLYSWELSPPMFVDWEDAFDGLADFFVDILDPIEAVVARHLDGMWKKWVLGMIRAPTSIFWIFLPRLVFDLTIASAVALYCLARVYLVVECFINLSHLPASVYETPGWSQYVPHIS</sequence>
<dbReference type="PANTHER" id="PTHR35043">
    <property type="entry name" value="TRANSCRIPTION FACTOR DOMAIN-CONTAINING PROTEIN"/>
    <property type="match status" value="1"/>
</dbReference>
<protein>
    <submittedName>
        <fullName evidence="2">Uncharacterized protein</fullName>
    </submittedName>
</protein>
<gene>
    <name evidence="2" type="ORF">B0T18DRAFT_408963</name>
</gene>
<keyword evidence="1" id="KW-0812">Transmembrane</keyword>
<keyword evidence="1" id="KW-1133">Transmembrane helix</keyword>
<evidence type="ECO:0000313" key="2">
    <source>
        <dbReference type="EMBL" id="KAK0750470.1"/>
    </source>
</evidence>
<feature type="transmembrane region" description="Helical" evidence="1">
    <location>
        <begin position="616"/>
        <end position="640"/>
    </location>
</feature>
<proteinExistence type="predicted"/>
<comment type="caution">
    <text evidence="2">The sequence shown here is derived from an EMBL/GenBank/DDBJ whole genome shotgun (WGS) entry which is preliminary data.</text>
</comment>
<accession>A0AA40F3M8</accession>
<dbReference type="PANTHER" id="PTHR35043:SF9">
    <property type="match status" value="1"/>
</dbReference>
<evidence type="ECO:0000256" key="1">
    <source>
        <dbReference type="SAM" id="Phobius"/>
    </source>
</evidence>
<keyword evidence="1" id="KW-0472">Membrane</keyword>
<keyword evidence="3" id="KW-1185">Reference proteome</keyword>
<dbReference type="AlphaFoldDB" id="A0AA40F3M8"/>
<evidence type="ECO:0000313" key="3">
    <source>
        <dbReference type="Proteomes" id="UP001172155"/>
    </source>
</evidence>